<protein>
    <submittedName>
        <fullName evidence="1">Uncharacterized protein</fullName>
    </submittedName>
</protein>
<comment type="caution">
    <text evidence="1">The sequence shown here is derived from an EMBL/GenBank/DDBJ whole genome shotgun (WGS) entry which is preliminary data.</text>
</comment>
<dbReference type="Proteomes" id="UP000215914">
    <property type="component" value="Unassembled WGS sequence"/>
</dbReference>
<reference evidence="1" key="2">
    <citation type="submission" date="2020-06" db="EMBL/GenBank/DDBJ databases">
        <title>Helianthus annuus Genome sequencing and assembly Release 2.</title>
        <authorList>
            <person name="Gouzy J."/>
            <person name="Langlade N."/>
            <person name="Munos S."/>
        </authorList>
    </citation>
    <scope>NUCLEOTIDE SEQUENCE</scope>
    <source>
        <tissue evidence="1">Leaves</tissue>
    </source>
</reference>
<gene>
    <name evidence="1" type="ORF">HanXRQr2_Chr12g0551231</name>
</gene>
<dbReference type="EMBL" id="MNCJ02000327">
    <property type="protein sequence ID" value="KAF5778757.1"/>
    <property type="molecule type" value="Genomic_DNA"/>
</dbReference>
<dbReference type="AlphaFoldDB" id="A0A9K3HI91"/>
<reference evidence="1" key="1">
    <citation type="journal article" date="2017" name="Nature">
        <title>The sunflower genome provides insights into oil metabolism, flowering and Asterid evolution.</title>
        <authorList>
            <person name="Badouin H."/>
            <person name="Gouzy J."/>
            <person name="Grassa C.J."/>
            <person name="Murat F."/>
            <person name="Staton S.E."/>
            <person name="Cottret L."/>
            <person name="Lelandais-Briere C."/>
            <person name="Owens G.L."/>
            <person name="Carrere S."/>
            <person name="Mayjonade B."/>
            <person name="Legrand L."/>
            <person name="Gill N."/>
            <person name="Kane N.C."/>
            <person name="Bowers J.E."/>
            <person name="Hubner S."/>
            <person name="Bellec A."/>
            <person name="Berard A."/>
            <person name="Berges H."/>
            <person name="Blanchet N."/>
            <person name="Boniface M.C."/>
            <person name="Brunel D."/>
            <person name="Catrice O."/>
            <person name="Chaidir N."/>
            <person name="Claudel C."/>
            <person name="Donnadieu C."/>
            <person name="Faraut T."/>
            <person name="Fievet G."/>
            <person name="Helmstetter N."/>
            <person name="King M."/>
            <person name="Knapp S.J."/>
            <person name="Lai Z."/>
            <person name="Le Paslier M.C."/>
            <person name="Lippi Y."/>
            <person name="Lorenzon L."/>
            <person name="Mandel J.R."/>
            <person name="Marage G."/>
            <person name="Marchand G."/>
            <person name="Marquand E."/>
            <person name="Bret-Mestries E."/>
            <person name="Morien E."/>
            <person name="Nambeesan S."/>
            <person name="Nguyen T."/>
            <person name="Pegot-Espagnet P."/>
            <person name="Pouilly N."/>
            <person name="Raftis F."/>
            <person name="Sallet E."/>
            <person name="Schiex T."/>
            <person name="Thomas J."/>
            <person name="Vandecasteele C."/>
            <person name="Vares D."/>
            <person name="Vear F."/>
            <person name="Vautrin S."/>
            <person name="Crespi M."/>
            <person name="Mangin B."/>
            <person name="Burke J.M."/>
            <person name="Salse J."/>
            <person name="Munos S."/>
            <person name="Vincourt P."/>
            <person name="Rieseberg L.H."/>
            <person name="Langlade N.B."/>
        </authorList>
    </citation>
    <scope>NUCLEOTIDE SEQUENCE</scope>
    <source>
        <tissue evidence="1">Leaves</tissue>
    </source>
</reference>
<keyword evidence="2" id="KW-1185">Reference proteome</keyword>
<name>A0A9K3HI91_HELAN</name>
<sequence length="54" mass="6138">MIQVGTNKRIKTMFNGKKGRNGLNNEMVNKDHSNISAKCWSFRLNRSNGNVNTI</sequence>
<proteinExistence type="predicted"/>
<organism evidence="1 2">
    <name type="scientific">Helianthus annuus</name>
    <name type="common">Common sunflower</name>
    <dbReference type="NCBI Taxonomy" id="4232"/>
    <lineage>
        <taxon>Eukaryota</taxon>
        <taxon>Viridiplantae</taxon>
        <taxon>Streptophyta</taxon>
        <taxon>Embryophyta</taxon>
        <taxon>Tracheophyta</taxon>
        <taxon>Spermatophyta</taxon>
        <taxon>Magnoliopsida</taxon>
        <taxon>eudicotyledons</taxon>
        <taxon>Gunneridae</taxon>
        <taxon>Pentapetalae</taxon>
        <taxon>asterids</taxon>
        <taxon>campanulids</taxon>
        <taxon>Asterales</taxon>
        <taxon>Asteraceae</taxon>
        <taxon>Asteroideae</taxon>
        <taxon>Heliantheae alliance</taxon>
        <taxon>Heliantheae</taxon>
        <taxon>Helianthus</taxon>
    </lineage>
</organism>
<evidence type="ECO:0000313" key="1">
    <source>
        <dbReference type="EMBL" id="KAF5778757.1"/>
    </source>
</evidence>
<evidence type="ECO:0000313" key="2">
    <source>
        <dbReference type="Proteomes" id="UP000215914"/>
    </source>
</evidence>
<dbReference type="Gramene" id="mRNA:HanXRQr2_Chr12g0551231">
    <property type="protein sequence ID" value="CDS:HanXRQr2_Chr12g0551231.1"/>
    <property type="gene ID" value="HanXRQr2_Chr12g0551231"/>
</dbReference>
<accession>A0A9K3HI91</accession>